<evidence type="ECO:0000256" key="1">
    <source>
        <dbReference type="ARBA" id="ARBA00022603"/>
    </source>
</evidence>
<name>A0A5B9PA51_9BACT</name>
<evidence type="ECO:0000313" key="8">
    <source>
        <dbReference type="Proteomes" id="UP000322214"/>
    </source>
</evidence>
<feature type="domain" description="SAM-dependent MTase RsmB/NOP-type" evidence="6">
    <location>
        <begin position="26"/>
        <end position="314"/>
    </location>
</feature>
<dbReference type="InterPro" id="IPR023267">
    <property type="entry name" value="RCMT"/>
</dbReference>
<dbReference type="Gene3D" id="3.30.70.1170">
    <property type="entry name" value="Sun protein, domain 3"/>
    <property type="match status" value="1"/>
</dbReference>
<dbReference type="SUPFAM" id="SSF53335">
    <property type="entry name" value="S-adenosyl-L-methionine-dependent methyltransferases"/>
    <property type="match status" value="1"/>
</dbReference>
<dbReference type="PANTHER" id="PTHR22807:SF61">
    <property type="entry name" value="NOL1_NOP2_SUN FAMILY PROTEIN _ ANTITERMINATION NUSB DOMAIN-CONTAINING PROTEIN"/>
    <property type="match status" value="1"/>
</dbReference>
<dbReference type="Gene3D" id="3.40.50.150">
    <property type="entry name" value="Vaccinia Virus protein VP39"/>
    <property type="match status" value="1"/>
</dbReference>
<keyword evidence="1 5" id="KW-0489">Methyltransferase</keyword>
<feature type="binding site" evidence="5">
    <location>
        <position position="169"/>
    </location>
    <ligand>
        <name>S-adenosyl-L-methionine</name>
        <dbReference type="ChEBI" id="CHEBI:59789"/>
    </ligand>
</feature>
<reference evidence="7 8" key="1">
    <citation type="submission" date="2019-08" db="EMBL/GenBank/DDBJ databases">
        <title>Deep-cultivation of Planctomycetes and their phenomic and genomic characterization uncovers novel biology.</title>
        <authorList>
            <person name="Wiegand S."/>
            <person name="Jogler M."/>
            <person name="Boedeker C."/>
            <person name="Pinto D."/>
            <person name="Vollmers J."/>
            <person name="Rivas-Marin E."/>
            <person name="Kohn T."/>
            <person name="Peeters S.H."/>
            <person name="Heuer A."/>
            <person name="Rast P."/>
            <person name="Oberbeckmann S."/>
            <person name="Bunk B."/>
            <person name="Jeske O."/>
            <person name="Meyerdierks A."/>
            <person name="Storesund J.E."/>
            <person name="Kallscheuer N."/>
            <person name="Luecker S."/>
            <person name="Lage O.M."/>
            <person name="Pohl T."/>
            <person name="Merkel B.J."/>
            <person name="Hornburger P."/>
            <person name="Mueller R.-W."/>
            <person name="Bruemmer F."/>
            <person name="Labrenz M."/>
            <person name="Spormann A.M."/>
            <person name="Op den Camp H."/>
            <person name="Overmann J."/>
            <person name="Amann R."/>
            <person name="Jetten M.S.M."/>
            <person name="Mascher T."/>
            <person name="Medema M.H."/>
            <person name="Devos D.P."/>
            <person name="Kaster A.-K."/>
            <person name="Ovreas L."/>
            <person name="Rohde M."/>
            <person name="Galperin M.Y."/>
            <person name="Jogler C."/>
        </authorList>
    </citation>
    <scope>NUCLEOTIDE SEQUENCE [LARGE SCALE GENOMIC DNA]</scope>
    <source>
        <strain evidence="7 8">FC18</strain>
    </source>
</reference>
<evidence type="ECO:0000256" key="2">
    <source>
        <dbReference type="ARBA" id="ARBA00022679"/>
    </source>
</evidence>
<keyword evidence="8" id="KW-1185">Reference proteome</keyword>
<dbReference type="Proteomes" id="UP000322214">
    <property type="component" value="Chromosome"/>
</dbReference>
<dbReference type="Pfam" id="PF01189">
    <property type="entry name" value="Methyltr_RsmB-F"/>
    <property type="match status" value="1"/>
</dbReference>
<dbReference type="GO" id="GO:0003723">
    <property type="term" value="F:RNA binding"/>
    <property type="evidence" value="ECO:0007669"/>
    <property type="project" value="UniProtKB-UniRule"/>
</dbReference>
<gene>
    <name evidence="7" type="primary">rsmF</name>
    <name evidence="7" type="ORF">MFFC18_22490</name>
</gene>
<dbReference type="PANTHER" id="PTHR22807">
    <property type="entry name" value="NOP2 YEAST -RELATED NOL1/NOP2/FMU SUN DOMAIN-CONTAINING"/>
    <property type="match status" value="1"/>
</dbReference>
<feature type="binding site" evidence="5">
    <location>
        <position position="187"/>
    </location>
    <ligand>
        <name>S-adenosyl-L-methionine</name>
        <dbReference type="ChEBI" id="CHEBI:59789"/>
    </ligand>
</feature>
<organism evidence="7 8">
    <name type="scientific">Mariniblastus fucicola</name>
    <dbReference type="NCBI Taxonomy" id="980251"/>
    <lineage>
        <taxon>Bacteria</taxon>
        <taxon>Pseudomonadati</taxon>
        <taxon>Planctomycetota</taxon>
        <taxon>Planctomycetia</taxon>
        <taxon>Pirellulales</taxon>
        <taxon>Pirellulaceae</taxon>
        <taxon>Mariniblastus</taxon>
    </lineage>
</organism>
<keyword evidence="4 5" id="KW-0694">RNA-binding</keyword>
<dbReference type="GO" id="GO:0001510">
    <property type="term" value="P:RNA methylation"/>
    <property type="evidence" value="ECO:0007669"/>
    <property type="project" value="InterPro"/>
</dbReference>
<dbReference type="InterPro" id="IPR049560">
    <property type="entry name" value="MeTrfase_RsmB-F_NOP2_cat"/>
</dbReference>
<dbReference type="AlphaFoldDB" id="A0A5B9PA51"/>
<evidence type="ECO:0000256" key="3">
    <source>
        <dbReference type="ARBA" id="ARBA00022691"/>
    </source>
</evidence>
<evidence type="ECO:0000256" key="5">
    <source>
        <dbReference type="PROSITE-ProRule" id="PRU01023"/>
    </source>
</evidence>
<dbReference type="EC" id="2.1.1.178" evidence="7"/>
<dbReference type="PRINTS" id="PR02008">
    <property type="entry name" value="RCMTFAMILY"/>
</dbReference>
<dbReference type="InterPro" id="IPR029063">
    <property type="entry name" value="SAM-dependent_MTases_sf"/>
</dbReference>
<comment type="similarity">
    <text evidence="5">Belongs to the class I-like SAM-binding methyltransferase superfamily. RsmB/NOP family.</text>
</comment>
<dbReference type="RefSeq" id="WP_075081530.1">
    <property type="nucleotide sequence ID" value="NZ_CP042912.1"/>
</dbReference>
<dbReference type="EMBL" id="CP042912">
    <property type="protein sequence ID" value="QEG22369.1"/>
    <property type="molecule type" value="Genomic_DNA"/>
</dbReference>
<accession>A0A5B9PA51</accession>
<sequence length="320" mass="35829">MQPEFISGEHGQRLTEIVGKDQIEGVLKSFANPKTTSFRINTIRGSVSETISAVENLGVTPSPVAWCEEAFLIPPEQRSRLTHSELADDGSIYVQGLSSIFASTVLRPEPEQWNLDLASAPGGKASHMAALMDNRGKLSVVEPIKPRMYRLADNLKRLGVTISRTYLMDGRKVGRKVPDRFDCVMLDAPCSSDSRIRADNPDSWKFWSERKVREQARKQKGLIVSAFQSLKPGGTLLYCTCSFSPEENEAVVSHLMDATDGDATPLPIEMPFDNWQPGINSFRELEFDDAVSYSRRVLPNEHFDAFFLARFTKQRPNRSS</sequence>
<evidence type="ECO:0000256" key="4">
    <source>
        <dbReference type="ARBA" id="ARBA00022884"/>
    </source>
</evidence>
<dbReference type="InterPro" id="IPR001678">
    <property type="entry name" value="MeTrfase_RsmB-F_NOP2_dom"/>
</dbReference>
<keyword evidence="2 5" id="KW-0808">Transferase</keyword>
<feature type="binding site" evidence="5">
    <location>
        <begin position="118"/>
        <end position="124"/>
    </location>
    <ligand>
        <name>S-adenosyl-L-methionine</name>
        <dbReference type="ChEBI" id="CHEBI:59789"/>
    </ligand>
</feature>
<proteinExistence type="inferred from homology"/>
<dbReference type="GO" id="GO:0008173">
    <property type="term" value="F:RNA methyltransferase activity"/>
    <property type="evidence" value="ECO:0007669"/>
    <property type="project" value="InterPro"/>
</dbReference>
<protein>
    <submittedName>
        <fullName evidence="7">Ribosomal RNA small subunit methyltransferase F</fullName>
        <ecNumber evidence="7">2.1.1.178</ecNumber>
    </submittedName>
</protein>
<evidence type="ECO:0000259" key="6">
    <source>
        <dbReference type="PROSITE" id="PS51686"/>
    </source>
</evidence>
<dbReference type="KEGG" id="mff:MFFC18_22490"/>
<keyword evidence="3 5" id="KW-0949">S-adenosyl-L-methionine</keyword>
<evidence type="ECO:0000313" key="7">
    <source>
        <dbReference type="EMBL" id="QEG22369.1"/>
    </source>
</evidence>
<feature type="active site" description="Nucleophile" evidence="5">
    <location>
        <position position="241"/>
    </location>
</feature>
<feature type="binding site" evidence="5">
    <location>
        <position position="142"/>
    </location>
    <ligand>
        <name>S-adenosyl-L-methionine</name>
        <dbReference type="ChEBI" id="CHEBI:59789"/>
    </ligand>
</feature>
<dbReference type="PROSITE" id="PS51686">
    <property type="entry name" value="SAM_MT_RSMB_NOP"/>
    <property type="match status" value="1"/>
</dbReference>
<dbReference type="STRING" id="980251.GCA_001642875_00058"/>